<keyword evidence="1" id="KW-0732">Signal</keyword>
<feature type="signal peptide" evidence="1">
    <location>
        <begin position="1"/>
        <end position="22"/>
    </location>
</feature>
<dbReference type="AlphaFoldDB" id="A0AB39S9L0"/>
<reference evidence="2" key="1">
    <citation type="submission" date="2024-07" db="EMBL/GenBank/DDBJ databases">
        <authorList>
            <person name="Yu S.T."/>
        </authorList>
    </citation>
    <scope>NUCLEOTIDE SEQUENCE</scope>
    <source>
        <strain evidence="2">R35</strain>
    </source>
</reference>
<dbReference type="Gene3D" id="2.130.10.10">
    <property type="entry name" value="YVTN repeat-like/Quinoprotein amine dehydrogenase"/>
    <property type="match status" value="2"/>
</dbReference>
<evidence type="ECO:0000256" key="1">
    <source>
        <dbReference type="SAM" id="SignalP"/>
    </source>
</evidence>
<evidence type="ECO:0000313" key="2">
    <source>
        <dbReference type="EMBL" id="XDQ63999.1"/>
    </source>
</evidence>
<feature type="chain" id="PRO_5044226344" evidence="1">
    <location>
        <begin position="23"/>
        <end position="656"/>
    </location>
</feature>
<organism evidence="2">
    <name type="scientific">Streptomyces sp. R35</name>
    <dbReference type="NCBI Taxonomy" id="3238630"/>
    <lineage>
        <taxon>Bacteria</taxon>
        <taxon>Bacillati</taxon>
        <taxon>Actinomycetota</taxon>
        <taxon>Actinomycetes</taxon>
        <taxon>Kitasatosporales</taxon>
        <taxon>Streptomycetaceae</taxon>
        <taxon>Streptomyces</taxon>
    </lineage>
</organism>
<dbReference type="InterPro" id="IPR011044">
    <property type="entry name" value="Quino_amine_DH_bsu"/>
</dbReference>
<protein>
    <submittedName>
        <fullName evidence="2">Ig-like domain repeat protein</fullName>
    </submittedName>
</protein>
<dbReference type="InterPro" id="IPR051200">
    <property type="entry name" value="Host-pathogen_enzymatic-act"/>
</dbReference>
<dbReference type="SUPFAM" id="SSF50969">
    <property type="entry name" value="YVTN repeat-like/Quinoprotein amine dehydrogenase"/>
    <property type="match status" value="1"/>
</dbReference>
<sequence>MRMRTLPIATAFAVVFSSAALAIGTAGTAAADSSKSLPVKSSADIVVDGVHQHVFVSDPSNGKIVVTDYAGTVVKQITSLPGVIGMELSADSNTLYAAVRDADAVVAIDTTTQTESARYATGDGHYPQSVALAGGKLWFGYGASGGGNIGSLDLSGEQPVVTLDQDPNVFWYNAPMLDAAPGSNLLVGGESDRLGVYDVTSGTATRTATGNGSGSFGELQVTPDAQHVVVASGSPYYHQVFKTSDLTADGKYASDAYPNSVAIAPDGAVAAGIDGSYEPDVYVYRPGTTTSVRTYDFPNTGQTSGSDLLATSGLAWAPDDSRLFAVTSNSEGIYSLRVLTDPTKAATAITVDAPATATRAKQLTVKGKVTSKLALPTGAKLTVTRTDLESTAGKALASVTVKADGTYSFTDTPPAGGKVKYTLKYAGDADHSAGSGSDTVEVSRAATTLSLNNNGKVYAYGADVTFTAHLGTTYKNRKVEIWSDPYGSDKPNKLVKSGTVNSSGNLSVTLDLTRDAKITAKFAGDARYKPKTATSTVGAHVKVSTAVSGHYKTKSAWSHTYYYFHQSKDPVFTTTMTAYPGRKQRLQMQVYTQGSWQTTGTEYFELSSSGKSAVTVTGTPPTGYRFRVRDSYINASSGDTVNSTTHGAWKYFIFTS</sequence>
<proteinExistence type="predicted"/>
<name>A0AB39S9L0_9ACTN</name>
<dbReference type="EMBL" id="CP163440">
    <property type="protein sequence ID" value="XDQ63999.1"/>
    <property type="molecule type" value="Genomic_DNA"/>
</dbReference>
<dbReference type="PANTHER" id="PTHR47197:SF3">
    <property type="entry name" value="DIHYDRO-HEME D1 DEHYDROGENASE"/>
    <property type="match status" value="1"/>
</dbReference>
<dbReference type="InterPro" id="IPR015943">
    <property type="entry name" value="WD40/YVTN_repeat-like_dom_sf"/>
</dbReference>
<dbReference type="PANTHER" id="PTHR47197">
    <property type="entry name" value="PROTEIN NIRF"/>
    <property type="match status" value="1"/>
</dbReference>
<accession>A0AB39S9L0</accession>
<dbReference type="RefSeq" id="WP_369260706.1">
    <property type="nucleotide sequence ID" value="NZ_CP163440.1"/>
</dbReference>
<gene>
    <name evidence="2" type="ORF">AB5J50_26055</name>
</gene>